<gene>
    <name evidence="1" type="ORF">CCMP2556_LOCUS18579</name>
</gene>
<comment type="caution">
    <text evidence="1">The sequence shown here is derived from an EMBL/GenBank/DDBJ whole genome shotgun (WGS) entry which is preliminary data.</text>
</comment>
<evidence type="ECO:0000313" key="2">
    <source>
        <dbReference type="Proteomes" id="UP001642484"/>
    </source>
</evidence>
<keyword evidence="2" id="KW-1185">Reference proteome</keyword>
<accession>A0ABP0KZC1</accession>
<proteinExistence type="predicted"/>
<name>A0ABP0KZC1_9DINO</name>
<dbReference type="Proteomes" id="UP001642484">
    <property type="component" value="Unassembled WGS sequence"/>
</dbReference>
<reference evidence="1 2" key="1">
    <citation type="submission" date="2024-02" db="EMBL/GenBank/DDBJ databases">
        <authorList>
            <person name="Chen Y."/>
            <person name="Shah S."/>
            <person name="Dougan E. K."/>
            <person name="Thang M."/>
            <person name="Chan C."/>
        </authorList>
    </citation>
    <scope>NUCLEOTIDE SEQUENCE [LARGE SCALE GENOMIC DNA]</scope>
</reference>
<sequence length="120" mass="12655">MVAEYEANSLEMAKMALDRAYCCNYGEGVAACSLLVTRRAQTELFLGASVALEMGPLQPGALSPLCVALVALSSHGGSAEDIKQVDWVAGPRAEVAALQRLDEKLLAELAPASTFHFSKA</sequence>
<protein>
    <submittedName>
        <fullName evidence="1">Uncharacterized protein</fullName>
    </submittedName>
</protein>
<evidence type="ECO:0000313" key="1">
    <source>
        <dbReference type="EMBL" id="CAK9032174.1"/>
    </source>
</evidence>
<dbReference type="EMBL" id="CAXAMN010010602">
    <property type="protein sequence ID" value="CAK9032174.1"/>
    <property type="molecule type" value="Genomic_DNA"/>
</dbReference>
<organism evidence="1 2">
    <name type="scientific">Durusdinium trenchii</name>
    <dbReference type="NCBI Taxonomy" id="1381693"/>
    <lineage>
        <taxon>Eukaryota</taxon>
        <taxon>Sar</taxon>
        <taxon>Alveolata</taxon>
        <taxon>Dinophyceae</taxon>
        <taxon>Suessiales</taxon>
        <taxon>Symbiodiniaceae</taxon>
        <taxon>Durusdinium</taxon>
    </lineage>
</organism>